<name>A0A9N9AT88_9GLOM</name>
<organism evidence="1 2">
    <name type="scientific">Ambispora leptoticha</name>
    <dbReference type="NCBI Taxonomy" id="144679"/>
    <lineage>
        <taxon>Eukaryota</taxon>
        <taxon>Fungi</taxon>
        <taxon>Fungi incertae sedis</taxon>
        <taxon>Mucoromycota</taxon>
        <taxon>Glomeromycotina</taxon>
        <taxon>Glomeromycetes</taxon>
        <taxon>Archaeosporales</taxon>
        <taxon>Ambisporaceae</taxon>
        <taxon>Ambispora</taxon>
    </lineage>
</organism>
<sequence length="61" mass="7000">MPNEKKFSNVSLKSQCVGTGMIAIYLVIEEELANLRMNNKDNNIENSSFYILYLLKEENNA</sequence>
<dbReference type="AlphaFoldDB" id="A0A9N9AT88"/>
<accession>A0A9N9AT88</accession>
<protein>
    <submittedName>
        <fullName evidence="1">7957_t:CDS:1</fullName>
    </submittedName>
</protein>
<proteinExistence type="predicted"/>
<evidence type="ECO:0000313" key="1">
    <source>
        <dbReference type="EMBL" id="CAG8544101.1"/>
    </source>
</evidence>
<comment type="caution">
    <text evidence="1">The sequence shown here is derived from an EMBL/GenBank/DDBJ whole genome shotgun (WGS) entry which is preliminary data.</text>
</comment>
<gene>
    <name evidence="1" type="ORF">ALEPTO_LOCUS5555</name>
</gene>
<dbReference type="Proteomes" id="UP000789508">
    <property type="component" value="Unassembled WGS sequence"/>
</dbReference>
<evidence type="ECO:0000313" key="2">
    <source>
        <dbReference type="Proteomes" id="UP000789508"/>
    </source>
</evidence>
<dbReference type="EMBL" id="CAJVPS010001591">
    <property type="protein sequence ID" value="CAG8544101.1"/>
    <property type="molecule type" value="Genomic_DNA"/>
</dbReference>
<reference evidence="1" key="1">
    <citation type="submission" date="2021-06" db="EMBL/GenBank/DDBJ databases">
        <authorList>
            <person name="Kallberg Y."/>
            <person name="Tangrot J."/>
            <person name="Rosling A."/>
        </authorList>
    </citation>
    <scope>NUCLEOTIDE SEQUENCE</scope>
    <source>
        <strain evidence="1">FL130A</strain>
    </source>
</reference>
<keyword evidence="2" id="KW-1185">Reference proteome</keyword>